<feature type="transmembrane region" description="Helical" evidence="1">
    <location>
        <begin position="466"/>
        <end position="488"/>
    </location>
</feature>
<keyword evidence="1" id="KW-0812">Transmembrane</keyword>
<evidence type="ECO:0000259" key="2">
    <source>
        <dbReference type="Pfam" id="PF07705"/>
    </source>
</evidence>
<name>D6PBD2_9ARCH</name>
<dbReference type="InterPro" id="IPR013783">
    <property type="entry name" value="Ig-like_fold"/>
</dbReference>
<evidence type="ECO:0000313" key="3">
    <source>
        <dbReference type="EMBL" id="ADD93033.1"/>
    </source>
</evidence>
<dbReference type="InterPro" id="IPR011635">
    <property type="entry name" value="CARDB"/>
</dbReference>
<keyword evidence="1" id="KW-1133">Transmembrane helix</keyword>
<dbReference type="AlphaFoldDB" id="D6PBD2"/>
<protein>
    <recommendedName>
        <fullName evidence="2">CARDB domain-containing protein</fullName>
    </recommendedName>
</protein>
<organism evidence="3">
    <name type="scientific">uncultured archaeon MedDCM-OCT-S04-C246</name>
    <dbReference type="NCBI Taxonomy" id="743087"/>
    <lineage>
        <taxon>Archaea</taxon>
        <taxon>environmental samples</taxon>
    </lineage>
</organism>
<evidence type="ECO:0000256" key="1">
    <source>
        <dbReference type="SAM" id="Phobius"/>
    </source>
</evidence>
<sequence length="515" mass="56684">MTNVIQRYDLQATVPETILDLYPGQPYQMNTTIENLGNGADRFDVTIDSIIDSDGNSHVWDIEIPRILFGELDRDEIGEYQIIINVPEKTLAGQYTVNFNIYSEEEYEGSKLRDIISLKVNIIEFHDMRITLDPSVESKIKTTAPSRIVRFTLNVTNFGNVPDQPTIHNHTIDAAGGWGVMPGMNTLSNWEIKFALLEDFDTEYPIENLCLGQSPDFLTLSEPIPSEGCYLSAQTGALTLPMMEAYTTLQIVVIVSIAPDAALQNREIGIKAISMHGSSDNGGDYDETPGWEDSCTLDTNKDGIPDNYKPDCDNNEQILELRLRAPDLEILEVTTGAKKGAIGEMLSVSVKIVNRGNAHATDVNVILCKDQSPSNIKKNGCDETNIVYRQIIKAIMPIGAGGLENPDPITLLYMVEAGNHDVVVVVDADNDIVETDETNNIMRIPGGELSSTFGTGDVIIDVIARYSVPTIILGATFSLIGVAGYVMYGRRLDALQAFAEKTSLMSKNDDEDTRF</sequence>
<reference evidence="3" key="1">
    <citation type="journal article" date="2010" name="ISME J.">
        <title>Metagenome of the Mediterranean deep chlorophyll maximum studied by direct and fosmid library 454 pyrosequencing.</title>
        <authorList>
            <person name="Ghai R."/>
            <person name="Martin-Cuadrado A.B."/>
            <person name="Molto A.G."/>
            <person name="Heredia I.G."/>
            <person name="Cabrera R."/>
            <person name="Martin J."/>
            <person name="Verdu M."/>
            <person name="Deschamps P."/>
            <person name="Moreira D."/>
            <person name="Lopez-Garcia P."/>
            <person name="Mira A."/>
            <person name="Rodriguez-Valera F."/>
        </authorList>
    </citation>
    <scope>NUCLEOTIDE SEQUENCE</scope>
</reference>
<dbReference type="Gene3D" id="2.60.40.10">
    <property type="entry name" value="Immunoglobulins"/>
    <property type="match status" value="1"/>
</dbReference>
<keyword evidence="1" id="KW-0472">Membrane</keyword>
<accession>D6PBD2</accession>
<dbReference type="EMBL" id="GU942961">
    <property type="protein sequence ID" value="ADD93033.1"/>
    <property type="molecule type" value="Genomic_DNA"/>
</dbReference>
<feature type="domain" description="CARDB" evidence="2">
    <location>
        <begin position="325"/>
        <end position="441"/>
    </location>
</feature>
<proteinExistence type="predicted"/>
<dbReference type="Pfam" id="PF07705">
    <property type="entry name" value="CARDB"/>
    <property type="match status" value="1"/>
</dbReference>